<dbReference type="OMA" id="EVHKAMF"/>
<protein>
    <recommendedName>
        <fullName evidence="4">Dehydrogenase/reductase SDR family member 7</fullName>
    </recommendedName>
</protein>
<dbReference type="Gene3D" id="3.40.50.720">
    <property type="entry name" value="NAD(P)-binding Rossmann-like Domain"/>
    <property type="match status" value="1"/>
</dbReference>
<name>B3RYV7_TRIAD</name>
<dbReference type="AlphaFoldDB" id="B3RYV7"/>
<dbReference type="PANTHER" id="PTHR44269">
    <property type="entry name" value="DEHYDROGENASE/REDUCTASE SDR FAMILY MEMBER 7-RELATED"/>
    <property type="match status" value="1"/>
</dbReference>
<dbReference type="OrthoDB" id="47007at2759"/>
<dbReference type="STRING" id="10228.B3RYV7"/>
<dbReference type="CTD" id="6754475"/>
<dbReference type="RefSeq" id="XP_002113620.1">
    <property type="nucleotide sequence ID" value="XM_002113584.1"/>
</dbReference>
<dbReference type="SUPFAM" id="SSF51735">
    <property type="entry name" value="NAD(P)-binding Rossmann-fold domains"/>
    <property type="match status" value="1"/>
</dbReference>
<organism evidence="2 3">
    <name type="scientific">Trichoplax adhaerens</name>
    <name type="common">Trichoplax reptans</name>
    <dbReference type="NCBI Taxonomy" id="10228"/>
    <lineage>
        <taxon>Eukaryota</taxon>
        <taxon>Metazoa</taxon>
        <taxon>Placozoa</taxon>
        <taxon>Uniplacotomia</taxon>
        <taxon>Trichoplacea</taxon>
        <taxon>Trichoplacidae</taxon>
        <taxon>Trichoplax</taxon>
    </lineage>
</organism>
<dbReference type="eggNOG" id="KOG1205">
    <property type="taxonomic scope" value="Eukaryota"/>
</dbReference>
<dbReference type="Proteomes" id="UP000009022">
    <property type="component" value="Unassembled WGS sequence"/>
</dbReference>
<dbReference type="GeneID" id="6754475"/>
<evidence type="ECO:0000313" key="2">
    <source>
        <dbReference type="EMBL" id="EDV24094.1"/>
    </source>
</evidence>
<evidence type="ECO:0000256" key="1">
    <source>
        <dbReference type="SAM" id="Phobius"/>
    </source>
</evidence>
<dbReference type="InterPro" id="IPR002347">
    <property type="entry name" value="SDR_fam"/>
</dbReference>
<dbReference type="PANTHER" id="PTHR44269:SF1">
    <property type="entry name" value="DEHYDROGENASE_REDUCTASE SDR FAMILY MEMBER 7"/>
    <property type="match status" value="1"/>
</dbReference>
<dbReference type="InterPro" id="IPR036291">
    <property type="entry name" value="NAD(P)-bd_dom_sf"/>
</dbReference>
<dbReference type="HOGENOM" id="CLU_010194_2_1_1"/>
<proteinExistence type="predicted"/>
<keyword evidence="1" id="KW-0472">Membrane</keyword>
<dbReference type="InterPro" id="IPR053011">
    <property type="entry name" value="SDR_family_member_7"/>
</dbReference>
<feature type="transmembrane region" description="Helical" evidence="1">
    <location>
        <begin position="46"/>
        <end position="68"/>
    </location>
</feature>
<keyword evidence="1" id="KW-0812">Transmembrane</keyword>
<dbReference type="Pfam" id="PF00106">
    <property type="entry name" value="adh_short"/>
    <property type="match status" value="1"/>
</dbReference>
<feature type="transmembrane region" description="Helical" evidence="1">
    <location>
        <begin position="6"/>
        <end position="26"/>
    </location>
</feature>
<dbReference type="EMBL" id="DS985246">
    <property type="protein sequence ID" value="EDV24094.1"/>
    <property type="molecule type" value="Genomic_DNA"/>
</dbReference>
<gene>
    <name evidence="2" type="ORF">TRIADDRAFT_57231</name>
</gene>
<keyword evidence="1" id="KW-1133">Transmembrane helix</keyword>
<evidence type="ECO:0000313" key="3">
    <source>
        <dbReference type="Proteomes" id="UP000009022"/>
    </source>
</evidence>
<dbReference type="InParanoid" id="B3RYV7"/>
<evidence type="ECO:0008006" key="4">
    <source>
        <dbReference type="Google" id="ProtNLM"/>
    </source>
</evidence>
<dbReference type="PhylomeDB" id="B3RYV7"/>
<reference evidence="2 3" key="1">
    <citation type="journal article" date="2008" name="Nature">
        <title>The Trichoplax genome and the nature of placozoans.</title>
        <authorList>
            <person name="Srivastava M."/>
            <person name="Begovic E."/>
            <person name="Chapman J."/>
            <person name="Putnam N.H."/>
            <person name="Hellsten U."/>
            <person name="Kawashima T."/>
            <person name="Kuo A."/>
            <person name="Mitros T."/>
            <person name="Salamov A."/>
            <person name="Carpenter M.L."/>
            <person name="Signorovitch A.Y."/>
            <person name="Moreno M.A."/>
            <person name="Kamm K."/>
            <person name="Grimwood J."/>
            <person name="Schmutz J."/>
            <person name="Shapiro H."/>
            <person name="Grigoriev I.V."/>
            <person name="Buss L.W."/>
            <person name="Schierwater B."/>
            <person name="Dellaporta S.L."/>
            <person name="Rokhsar D.S."/>
        </authorList>
    </citation>
    <scope>NUCLEOTIDE SEQUENCE [LARGE SCALE GENOMIC DNA]</scope>
    <source>
        <strain evidence="2 3">Grell-BS-1999</strain>
    </source>
</reference>
<accession>B3RYV7</accession>
<dbReference type="PRINTS" id="PR00081">
    <property type="entry name" value="GDHRDH"/>
</dbReference>
<dbReference type="KEGG" id="tad:TRIADDRAFT_57231"/>
<sequence>MLSSILYQIGLCSILIAIVQLVRLFLADADLNILMYEKYGRFRTSLFGKVIWITGASSGIGENLAYLICRKRLGAKIVLSSRRREELEKVKSRCIALGQKSDDIYVVHMDLRDYETHDGLAWSVAQKFDKIDILINCAGRGQCALALDTSLEVDRSALHLNTLGTISLIKAVIMNDMKANAKGQIIYISGLEGKRGMPLSSSCSASSKATQGFLEALRFELAADTDIKISNIYIGPIKNAHYVNSMYVENVEDLNKDKRRLGIFRKQSMDRCVSLILTAIVNEVDEVWIGERGWLIYMYIFQYLPSFTNWLLLTTHRWNQYQRPEKNSKYAYIYNRNNE</sequence>
<keyword evidence="3" id="KW-1185">Reference proteome</keyword>